<comment type="caution">
    <text evidence="2">The sequence shown here is derived from an EMBL/GenBank/DDBJ whole genome shotgun (WGS) entry which is preliminary data.</text>
</comment>
<feature type="compositionally biased region" description="Low complexity" evidence="1">
    <location>
        <begin position="1"/>
        <end position="16"/>
    </location>
</feature>
<dbReference type="PANTHER" id="PTHR39474:SF1">
    <property type="entry name" value="FUNGAL SPECIFIC TRANSCRIPTION FACTOR"/>
    <property type="match status" value="1"/>
</dbReference>
<dbReference type="AlphaFoldDB" id="A0A9W9A9V3"/>
<dbReference type="Proteomes" id="UP001150238">
    <property type="component" value="Unassembled WGS sequence"/>
</dbReference>
<dbReference type="PANTHER" id="PTHR39474">
    <property type="entry name" value="UNNAMED PRODUCT"/>
    <property type="match status" value="1"/>
</dbReference>
<evidence type="ECO:0000256" key="1">
    <source>
        <dbReference type="SAM" id="MobiDB-lite"/>
    </source>
</evidence>
<protein>
    <submittedName>
        <fullName evidence="2">Uncharacterized protein</fullName>
    </submittedName>
</protein>
<reference evidence="2" key="1">
    <citation type="submission" date="2022-08" db="EMBL/GenBank/DDBJ databases">
        <authorList>
            <consortium name="DOE Joint Genome Institute"/>
            <person name="Min B."/>
            <person name="Riley R."/>
            <person name="Sierra-Patev S."/>
            <person name="Naranjo-Ortiz M."/>
            <person name="Looney B."/>
            <person name="Konkel Z."/>
            <person name="Slot J.C."/>
            <person name="Sakamoto Y."/>
            <person name="Steenwyk J.L."/>
            <person name="Rokas A."/>
            <person name="Carro J."/>
            <person name="Camarero S."/>
            <person name="Ferreira P."/>
            <person name="Molpeceres G."/>
            <person name="Ruiz-Duenas F.J."/>
            <person name="Serrano A."/>
            <person name="Henrissat B."/>
            <person name="Drula E."/>
            <person name="Hughes K.W."/>
            <person name="Mata J.L."/>
            <person name="Ishikawa N.K."/>
            <person name="Vargas-Isla R."/>
            <person name="Ushijima S."/>
            <person name="Smith C.A."/>
            <person name="Ahrendt S."/>
            <person name="Andreopoulos W."/>
            <person name="He G."/>
            <person name="Labutti K."/>
            <person name="Lipzen A."/>
            <person name="Ng V."/>
            <person name="Sandor L."/>
            <person name="Barry K."/>
            <person name="Martinez A.T."/>
            <person name="Xiao Y."/>
            <person name="Gibbons J.G."/>
            <person name="Terashima K."/>
            <person name="Hibbett D.S."/>
            <person name="Grigoriev I.V."/>
        </authorList>
    </citation>
    <scope>NUCLEOTIDE SEQUENCE</scope>
    <source>
        <strain evidence="2">Sp2 HRB7682 ss15</strain>
    </source>
</reference>
<evidence type="ECO:0000313" key="2">
    <source>
        <dbReference type="EMBL" id="KAJ4476316.1"/>
    </source>
</evidence>
<sequence>MSSAETASQETSSPSSIGLLPAPPDAATKHLEVGSNQKVLLDELGPMVVNSNGTLSRIASKSDLRNSTILSTRGPWTDHDRLFRRQHTLFLSYQLELSHILDWSTMTEAEQNRTLRVLGSRNQLRLAARADADASHSTEAQCTQSV</sequence>
<proteinExistence type="predicted"/>
<accession>A0A9W9A9V3</accession>
<gene>
    <name evidence="2" type="ORF">C8J55DRAFT_115916</name>
</gene>
<organism evidence="2 3">
    <name type="scientific">Lentinula lateritia</name>
    <dbReference type="NCBI Taxonomy" id="40482"/>
    <lineage>
        <taxon>Eukaryota</taxon>
        <taxon>Fungi</taxon>
        <taxon>Dikarya</taxon>
        <taxon>Basidiomycota</taxon>
        <taxon>Agaricomycotina</taxon>
        <taxon>Agaricomycetes</taxon>
        <taxon>Agaricomycetidae</taxon>
        <taxon>Agaricales</taxon>
        <taxon>Marasmiineae</taxon>
        <taxon>Omphalotaceae</taxon>
        <taxon>Lentinula</taxon>
    </lineage>
</organism>
<name>A0A9W9A9V3_9AGAR</name>
<evidence type="ECO:0000313" key="3">
    <source>
        <dbReference type="Proteomes" id="UP001150238"/>
    </source>
</evidence>
<feature type="region of interest" description="Disordered" evidence="1">
    <location>
        <begin position="1"/>
        <end position="26"/>
    </location>
</feature>
<reference evidence="2" key="2">
    <citation type="journal article" date="2023" name="Proc. Natl. Acad. Sci. U.S.A.">
        <title>A global phylogenomic analysis of the shiitake genus Lentinula.</title>
        <authorList>
            <person name="Sierra-Patev S."/>
            <person name="Min B."/>
            <person name="Naranjo-Ortiz M."/>
            <person name="Looney B."/>
            <person name="Konkel Z."/>
            <person name="Slot J.C."/>
            <person name="Sakamoto Y."/>
            <person name="Steenwyk J.L."/>
            <person name="Rokas A."/>
            <person name="Carro J."/>
            <person name="Camarero S."/>
            <person name="Ferreira P."/>
            <person name="Molpeceres G."/>
            <person name="Ruiz-Duenas F.J."/>
            <person name="Serrano A."/>
            <person name="Henrissat B."/>
            <person name="Drula E."/>
            <person name="Hughes K.W."/>
            <person name="Mata J.L."/>
            <person name="Ishikawa N.K."/>
            <person name="Vargas-Isla R."/>
            <person name="Ushijima S."/>
            <person name="Smith C.A."/>
            <person name="Donoghue J."/>
            <person name="Ahrendt S."/>
            <person name="Andreopoulos W."/>
            <person name="He G."/>
            <person name="LaButti K."/>
            <person name="Lipzen A."/>
            <person name="Ng V."/>
            <person name="Riley R."/>
            <person name="Sandor L."/>
            <person name="Barry K."/>
            <person name="Martinez A.T."/>
            <person name="Xiao Y."/>
            <person name="Gibbons J.G."/>
            <person name="Terashima K."/>
            <person name="Grigoriev I.V."/>
            <person name="Hibbett D."/>
        </authorList>
    </citation>
    <scope>NUCLEOTIDE SEQUENCE</scope>
    <source>
        <strain evidence="2">Sp2 HRB7682 ss15</strain>
    </source>
</reference>
<dbReference type="EMBL" id="JANVFS010000020">
    <property type="protein sequence ID" value="KAJ4476316.1"/>
    <property type="molecule type" value="Genomic_DNA"/>
</dbReference>